<evidence type="ECO:0000256" key="13">
    <source>
        <dbReference type="PIRSR" id="PIRSR601519-1"/>
    </source>
</evidence>
<feature type="binding site" evidence="13">
    <location>
        <position position="145"/>
    </location>
    <ligand>
        <name>Fe cation</name>
        <dbReference type="ChEBI" id="CHEBI:24875"/>
        <label>1</label>
    </ligand>
</feature>
<dbReference type="InterPro" id="IPR009078">
    <property type="entry name" value="Ferritin-like_SF"/>
</dbReference>
<evidence type="ECO:0000256" key="11">
    <source>
        <dbReference type="ARBA" id="ARBA00026060"/>
    </source>
</evidence>
<keyword evidence="17" id="KW-1185">Reference proteome</keyword>
<dbReference type="PROSITE" id="PS50905">
    <property type="entry name" value="FERRITIN_LIKE"/>
    <property type="match status" value="1"/>
</dbReference>
<feature type="binding site" evidence="13">
    <location>
        <position position="142"/>
    </location>
    <ligand>
        <name>Fe cation</name>
        <dbReference type="ChEBI" id="CHEBI:24875"/>
        <label>2</label>
    </ligand>
</feature>
<feature type="binding site" evidence="13">
    <location>
        <position position="107"/>
    </location>
    <ligand>
        <name>Fe cation</name>
        <dbReference type="ChEBI" id="CHEBI:24875"/>
        <label>1</label>
    </ligand>
</feature>
<dbReference type="PROSITE" id="PS00204">
    <property type="entry name" value="FERRITIN_2"/>
    <property type="match status" value="1"/>
</dbReference>
<keyword evidence="9 13" id="KW-0408">Iron</keyword>
<keyword evidence="3 14" id="KW-0409">Iron storage</keyword>
<keyword evidence="5" id="KW-0934">Plastid</keyword>
<dbReference type="GO" id="GO:0004322">
    <property type="term" value="F:ferroxidase activity"/>
    <property type="evidence" value="ECO:0007669"/>
    <property type="project" value="UniProtKB-EC"/>
</dbReference>
<comment type="function">
    <text evidence="14">Stores iron in a soluble, non-toxic, readily available form. Important for iron homeostasis. Iron is taken up in the ferrous form and deposited as ferric hydroxides after oxidation.</text>
</comment>
<evidence type="ECO:0000256" key="4">
    <source>
        <dbReference type="ARBA" id="ARBA00022528"/>
    </source>
</evidence>
<proteinExistence type="inferred from homology"/>
<evidence type="ECO:0000256" key="12">
    <source>
        <dbReference type="ARBA" id="ARBA00047990"/>
    </source>
</evidence>
<evidence type="ECO:0000256" key="1">
    <source>
        <dbReference type="ARBA" id="ARBA00004229"/>
    </source>
</evidence>
<dbReference type="PANTHER" id="PTHR11431:SF75">
    <property type="entry name" value="FERRITIN"/>
    <property type="match status" value="1"/>
</dbReference>
<dbReference type="InterPro" id="IPR014034">
    <property type="entry name" value="Ferritin_CS"/>
</dbReference>
<evidence type="ECO:0000259" key="15">
    <source>
        <dbReference type="PROSITE" id="PS50905"/>
    </source>
</evidence>
<dbReference type="GO" id="GO:0006879">
    <property type="term" value="P:intracellular iron ion homeostasis"/>
    <property type="evidence" value="ECO:0007669"/>
    <property type="project" value="UniProtKB-KW"/>
</dbReference>
<dbReference type="GO" id="GO:0006826">
    <property type="term" value="P:iron ion transport"/>
    <property type="evidence" value="ECO:0007669"/>
    <property type="project" value="InterPro"/>
</dbReference>
<feature type="domain" description="Ferritin-like diiron" evidence="15">
    <location>
        <begin position="90"/>
        <end position="243"/>
    </location>
</feature>
<comment type="similarity">
    <text evidence="2 14">Belongs to the ferritin family.</text>
</comment>
<evidence type="ECO:0000313" key="16">
    <source>
        <dbReference type="EMBL" id="KAF3454868.1"/>
    </source>
</evidence>
<dbReference type="GO" id="GO:0008198">
    <property type="term" value="F:ferrous iron binding"/>
    <property type="evidence" value="ECO:0007669"/>
    <property type="project" value="TreeGrafter"/>
</dbReference>
<dbReference type="SUPFAM" id="SSF47240">
    <property type="entry name" value="Ferritin-like"/>
    <property type="match status" value="1"/>
</dbReference>
<dbReference type="EMBL" id="VOIH02000002">
    <property type="protein sequence ID" value="KAF3454868.1"/>
    <property type="molecule type" value="Genomic_DNA"/>
</dbReference>
<evidence type="ECO:0000256" key="2">
    <source>
        <dbReference type="ARBA" id="ARBA00007513"/>
    </source>
</evidence>
<dbReference type="OrthoDB" id="186462at2759"/>
<feature type="binding site" evidence="13">
    <location>
        <position position="191"/>
    </location>
    <ligand>
        <name>Fe cation</name>
        <dbReference type="ChEBI" id="CHEBI:24875"/>
        <label>1</label>
    </ligand>
</feature>
<comment type="caution">
    <text evidence="16">The sequence shown here is derived from an EMBL/GenBank/DDBJ whole genome shotgun (WGS) entry which is preliminary data.</text>
</comment>
<evidence type="ECO:0000313" key="17">
    <source>
        <dbReference type="Proteomes" id="UP000796880"/>
    </source>
</evidence>
<organism evidence="16 17">
    <name type="scientific">Rhamnella rubrinervis</name>
    <dbReference type="NCBI Taxonomy" id="2594499"/>
    <lineage>
        <taxon>Eukaryota</taxon>
        <taxon>Viridiplantae</taxon>
        <taxon>Streptophyta</taxon>
        <taxon>Embryophyta</taxon>
        <taxon>Tracheophyta</taxon>
        <taxon>Spermatophyta</taxon>
        <taxon>Magnoliopsida</taxon>
        <taxon>eudicotyledons</taxon>
        <taxon>Gunneridae</taxon>
        <taxon>Pentapetalae</taxon>
        <taxon>rosids</taxon>
        <taxon>fabids</taxon>
        <taxon>Rosales</taxon>
        <taxon>Rhamnaceae</taxon>
        <taxon>rhamnoid group</taxon>
        <taxon>Rhamneae</taxon>
        <taxon>Rhamnella</taxon>
    </lineage>
</organism>
<dbReference type="InterPro" id="IPR008331">
    <property type="entry name" value="Ferritin_DPS_dom"/>
</dbReference>
<protein>
    <recommendedName>
        <fullName evidence="14">Ferritin</fullName>
        <ecNumber evidence="14">1.16.3.1</ecNumber>
    </recommendedName>
</protein>
<keyword evidence="8 14" id="KW-0560">Oxidoreductase</keyword>
<dbReference type="CDD" id="cd01056">
    <property type="entry name" value="Euk_Ferritin"/>
    <property type="match status" value="1"/>
</dbReference>
<gene>
    <name evidence="16" type="ORF">FNV43_RR05316</name>
</gene>
<dbReference type="Pfam" id="PF00210">
    <property type="entry name" value="Ferritin"/>
    <property type="match status" value="1"/>
</dbReference>
<evidence type="ECO:0000256" key="8">
    <source>
        <dbReference type="ARBA" id="ARBA00023002"/>
    </source>
</evidence>
<dbReference type="FunFam" id="1.20.1260.10:FF:000006">
    <property type="entry name" value="Ferritin"/>
    <property type="match status" value="1"/>
</dbReference>
<sequence length="262" mass="29382">MLLSTSSSAISQRGSLGLCFSSPLVPMNSGASAFVRVSKRNNGGSRGLVTFASKDANSRPIFDVLFEPFEEVKKELLLVPNVPQESLARQMYTSQCEKAINDQINVEYTISYVYHAIYAYFSRDNVALMGLAKFFKDSSDEERQHAEKLMDYQNKRGGKVKLKSMLLPSSEFDNAEKGDALHAMELALSLERLNNEKLLNLHEIANDNNDVHLADFVESEFLIEQVEAIKKISEYVAQLRRIGKGHGVWHFDQMLLNAVIAA</sequence>
<evidence type="ECO:0000256" key="10">
    <source>
        <dbReference type="ARBA" id="ARBA00025111"/>
    </source>
</evidence>
<dbReference type="Gene3D" id="1.20.1260.10">
    <property type="match status" value="1"/>
</dbReference>
<dbReference type="InterPro" id="IPR012347">
    <property type="entry name" value="Ferritin-like"/>
</dbReference>
<keyword evidence="6 13" id="KW-0479">Metal-binding</keyword>
<name>A0A8K0MR43_9ROSA</name>
<dbReference type="InterPro" id="IPR001519">
    <property type="entry name" value="Ferritin"/>
</dbReference>
<accession>A0A8K0MR43</accession>
<dbReference type="GO" id="GO:0006979">
    <property type="term" value="P:response to oxidative stress"/>
    <property type="evidence" value="ECO:0007669"/>
    <property type="project" value="UniProtKB-ARBA"/>
</dbReference>
<comment type="function">
    <text evidence="10">Stores iron in a soluble, non-toxic, readily available form. Important for iron homeostasis. Has ferroxidase activity. Iron is taken up in the ferrous form and deposited as ferric hydroxides after oxidation.</text>
</comment>
<evidence type="ECO:0000256" key="6">
    <source>
        <dbReference type="ARBA" id="ARBA00022723"/>
    </source>
</evidence>
<dbReference type="GO" id="GO:0009507">
    <property type="term" value="C:chloroplast"/>
    <property type="evidence" value="ECO:0007669"/>
    <property type="project" value="UniProtKB-SubCell"/>
</dbReference>
<keyword evidence="4" id="KW-0150">Chloroplast</keyword>
<dbReference type="GO" id="GO:0008199">
    <property type="term" value="F:ferric iron binding"/>
    <property type="evidence" value="ECO:0007669"/>
    <property type="project" value="InterPro"/>
</dbReference>
<comment type="catalytic activity">
    <reaction evidence="12 14">
        <text>4 Fe(2+) + O2 + 4 H(+) = 4 Fe(3+) + 2 H2O</text>
        <dbReference type="Rhea" id="RHEA:11148"/>
        <dbReference type="ChEBI" id="CHEBI:15377"/>
        <dbReference type="ChEBI" id="CHEBI:15378"/>
        <dbReference type="ChEBI" id="CHEBI:15379"/>
        <dbReference type="ChEBI" id="CHEBI:29033"/>
        <dbReference type="ChEBI" id="CHEBI:29034"/>
        <dbReference type="EC" id="1.16.3.1"/>
    </reaction>
</comment>
<dbReference type="AlphaFoldDB" id="A0A8K0MR43"/>
<dbReference type="InterPro" id="IPR009040">
    <property type="entry name" value="Ferritin-like_diiron"/>
</dbReference>
<dbReference type="EC" id="1.16.3.1" evidence="14"/>
<reference evidence="16" key="1">
    <citation type="submission" date="2020-03" db="EMBL/GenBank/DDBJ databases">
        <title>A high-quality chromosome-level genome assembly of a woody plant with both climbing and erect habits, Rhamnella rubrinervis.</title>
        <authorList>
            <person name="Lu Z."/>
            <person name="Yang Y."/>
            <person name="Zhu X."/>
            <person name="Sun Y."/>
        </authorList>
    </citation>
    <scope>NUCLEOTIDE SEQUENCE</scope>
    <source>
        <strain evidence="16">BYM</strain>
        <tissue evidence="16">Leaf</tissue>
    </source>
</reference>
<evidence type="ECO:0000256" key="14">
    <source>
        <dbReference type="RuleBase" id="RU361145"/>
    </source>
</evidence>
<evidence type="ECO:0000256" key="5">
    <source>
        <dbReference type="ARBA" id="ARBA00022640"/>
    </source>
</evidence>
<keyword evidence="7" id="KW-0809">Transit peptide</keyword>
<evidence type="ECO:0000256" key="7">
    <source>
        <dbReference type="ARBA" id="ARBA00022946"/>
    </source>
</evidence>
<evidence type="ECO:0000256" key="3">
    <source>
        <dbReference type="ARBA" id="ARBA00022434"/>
    </source>
</evidence>
<comment type="subunit">
    <text evidence="11">Oligomer of 24 subunits. There are two types of subunits: L (light) chain and H (heavy) chain. The major chain can be light or heavy, depending on the species and tissue type. The functional molecule forms a roughly spherical shell with a diameter of 12 nm and contains a central cavity into which the insoluble mineral iron core is deposited.</text>
</comment>
<dbReference type="Proteomes" id="UP000796880">
    <property type="component" value="Unassembled WGS sequence"/>
</dbReference>
<comment type="subcellular location">
    <subcellularLocation>
        <location evidence="1">Plastid</location>
        <location evidence="1">Chloroplast</location>
    </subcellularLocation>
</comment>
<evidence type="ECO:0000256" key="9">
    <source>
        <dbReference type="ARBA" id="ARBA00023004"/>
    </source>
</evidence>
<feature type="binding site" evidence="13">
    <location>
        <position position="225"/>
    </location>
    <ligand>
        <name>Fe cation</name>
        <dbReference type="ChEBI" id="CHEBI:24875"/>
        <label>1</label>
    </ligand>
</feature>
<dbReference type="PANTHER" id="PTHR11431">
    <property type="entry name" value="FERRITIN"/>
    <property type="match status" value="1"/>
</dbReference>